<protein>
    <submittedName>
        <fullName evidence="1">DUF72 domain-containing protein</fullName>
    </submittedName>
</protein>
<dbReference type="Gene3D" id="3.20.20.410">
    <property type="entry name" value="Protein of unknown function UPF0759"/>
    <property type="match status" value="1"/>
</dbReference>
<comment type="caution">
    <text evidence="1">The sequence shown here is derived from an EMBL/GenBank/DDBJ whole genome shotgun (WGS) entry which is preliminary data.</text>
</comment>
<name>A0A934NCG3_9BACT</name>
<evidence type="ECO:0000313" key="2">
    <source>
        <dbReference type="Proteomes" id="UP000620075"/>
    </source>
</evidence>
<dbReference type="Pfam" id="PF01904">
    <property type="entry name" value="DUF72"/>
    <property type="match status" value="1"/>
</dbReference>
<dbReference type="EMBL" id="JAEKNQ010000036">
    <property type="protein sequence ID" value="MBJ7603456.1"/>
    <property type="molecule type" value="Genomic_DNA"/>
</dbReference>
<dbReference type="PANTHER" id="PTHR30348">
    <property type="entry name" value="UNCHARACTERIZED PROTEIN YECE"/>
    <property type="match status" value="1"/>
</dbReference>
<dbReference type="PANTHER" id="PTHR30348:SF13">
    <property type="entry name" value="UPF0759 PROTEIN YUNF"/>
    <property type="match status" value="1"/>
</dbReference>
<dbReference type="SUPFAM" id="SSF117396">
    <property type="entry name" value="TM1631-like"/>
    <property type="match status" value="1"/>
</dbReference>
<sequence>MIRCGIAGWIDKELIGSKKFYPPGVSSGEERLQYYASQFSLVEADSTYYGMLPKRNSELWVERTPHSFRIDVKSFSLFTQHPTNPKAMPPEIRAGIPADLTAKRSVYAEQLPAEVVDAAWDSFRHALEPLRAAGRLGAVFFQFPPWFFPSTKSLAYLEQCHERMYGFQIAVEFRRRTWLDDRHAAGTLAFLRARDIPYVAVDTPQGLETSMPPLSECTSTKLAVVRFHGRNHRNWNLKGAPPSVRFQHNYKDTELSEWVPRLQAMEEQAAEVHAIMNNNYSNWSVANAKRLEELIAEAHARGEAPQDH</sequence>
<reference evidence="1 2" key="1">
    <citation type="submission" date="2020-10" db="EMBL/GenBank/DDBJ databases">
        <title>Ca. Dormibacterota MAGs.</title>
        <authorList>
            <person name="Montgomery K."/>
        </authorList>
    </citation>
    <scope>NUCLEOTIDE SEQUENCE [LARGE SCALE GENOMIC DNA]</scope>
    <source>
        <strain evidence="1">SC8811_S16_3</strain>
    </source>
</reference>
<gene>
    <name evidence="1" type="ORF">JF888_09755</name>
</gene>
<dbReference type="InterPro" id="IPR036520">
    <property type="entry name" value="UPF0759_sf"/>
</dbReference>
<organism evidence="1 2">
    <name type="scientific">Candidatus Dormiibacter inghamiae</name>
    <dbReference type="NCBI Taxonomy" id="3127013"/>
    <lineage>
        <taxon>Bacteria</taxon>
        <taxon>Bacillati</taxon>
        <taxon>Candidatus Dormiibacterota</taxon>
        <taxon>Candidatus Dormibacteria</taxon>
        <taxon>Candidatus Dormibacterales</taxon>
        <taxon>Candidatus Dormibacteraceae</taxon>
        <taxon>Candidatus Dormiibacter</taxon>
    </lineage>
</organism>
<dbReference type="InterPro" id="IPR002763">
    <property type="entry name" value="DUF72"/>
</dbReference>
<dbReference type="Proteomes" id="UP000620075">
    <property type="component" value="Unassembled WGS sequence"/>
</dbReference>
<accession>A0A934NCG3</accession>
<evidence type="ECO:0000313" key="1">
    <source>
        <dbReference type="EMBL" id="MBJ7603456.1"/>
    </source>
</evidence>
<dbReference type="AlphaFoldDB" id="A0A934NCG3"/>
<dbReference type="RefSeq" id="WP_338179503.1">
    <property type="nucleotide sequence ID" value="NZ_JAEKNQ010000036.1"/>
</dbReference>
<proteinExistence type="predicted"/>